<proteinExistence type="inferred from homology"/>
<dbReference type="InterPro" id="IPR001509">
    <property type="entry name" value="Epimerase_deHydtase"/>
</dbReference>
<organism evidence="3 4">
    <name type="scientific">Aeoliella straminimaris</name>
    <dbReference type="NCBI Taxonomy" id="2954799"/>
    <lineage>
        <taxon>Bacteria</taxon>
        <taxon>Pseudomonadati</taxon>
        <taxon>Planctomycetota</taxon>
        <taxon>Planctomycetia</taxon>
        <taxon>Pirellulales</taxon>
        <taxon>Lacipirellulaceae</taxon>
        <taxon>Aeoliella</taxon>
    </lineage>
</organism>
<dbReference type="Gene3D" id="3.40.50.720">
    <property type="entry name" value="NAD(P)-binding Rossmann-like Domain"/>
    <property type="match status" value="1"/>
</dbReference>
<comment type="caution">
    <text evidence="3">The sequence shown here is derived from an EMBL/GenBank/DDBJ whole genome shotgun (WGS) entry which is preliminary data.</text>
</comment>
<dbReference type="InterPro" id="IPR036291">
    <property type="entry name" value="NAD(P)-bd_dom_sf"/>
</dbReference>
<accession>A0A9X2F8D4</accession>
<keyword evidence="4" id="KW-1185">Reference proteome</keyword>
<comment type="similarity">
    <text evidence="1">Belongs to the NAD(P)-dependent epimerase/dehydratase family.</text>
</comment>
<dbReference type="SUPFAM" id="SSF51735">
    <property type="entry name" value="NAD(P)-binding Rossmann-fold domains"/>
    <property type="match status" value="1"/>
</dbReference>
<dbReference type="Pfam" id="PF01370">
    <property type="entry name" value="Epimerase"/>
    <property type="match status" value="1"/>
</dbReference>
<sequence length="345" mass="37338">MAEISVPQVVDEADEITSRPTAQSLSAIEGLDGDLLILGAGGKLGPTLAVLAQRSIDQLGTGQRVFAASRFSNTQARSALDKWGVETIAGDLFDRNFLDSLPDCANVLFLAGMKFGTSGQAATTWAANVFLPGLVCERFRVSRLLCFSTGNIYGLVDHQAGHGSTETSPLDPVGEYANSCLGRERICEYFSQQYDTPTVIIRLNYATEFRYGVLVDIATKVMQGEPVNLTMGYFNVIWQPDACAMTLASLSHASSPPCILNLTGGEKLSVREVATRFGELLDRDVSFTSEESPSALLSDSRKSHELLGAPPTTLDEMIEATAQWVSRGLPTWGKPTHFEVRDGKF</sequence>
<dbReference type="AlphaFoldDB" id="A0A9X2F8D4"/>
<evidence type="ECO:0000259" key="2">
    <source>
        <dbReference type="Pfam" id="PF01370"/>
    </source>
</evidence>
<reference evidence="3" key="1">
    <citation type="submission" date="2022-06" db="EMBL/GenBank/DDBJ databases">
        <title>Aeoliella straminimaris, a novel planctomycete from sediments.</title>
        <authorList>
            <person name="Vitorino I.R."/>
            <person name="Lage O.M."/>
        </authorList>
    </citation>
    <scope>NUCLEOTIDE SEQUENCE</scope>
    <source>
        <strain evidence="3">ICT_H6.2</strain>
    </source>
</reference>
<evidence type="ECO:0000256" key="1">
    <source>
        <dbReference type="ARBA" id="ARBA00007637"/>
    </source>
</evidence>
<feature type="domain" description="NAD-dependent epimerase/dehydratase" evidence="2">
    <location>
        <begin position="36"/>
        <end position="203"/>
    </location>
</feature>
<gene>
    <name evidence="3" type="ORF">NG895_06425</name>
</gene>
<evidence type="ECO:0000313" key="4">
    <source>
        <dbReference type="Proteomes" id="UP001155241"/>
    </source>
</evidence>
<dbReference type="Proteomes" id="UP001155241">
    <property type="component" value="Unassembled WGS sequence"/>
</dbReference>
<dbReference type="RefSeq" id="WP_252851643.1">
    <property type="nucleotide sequence ID" value="NZ_JAMXLR010000024.1"/>
</dbReference>
<dbReference type="EMBL" id="JAMXLR010000024">
    <property type="protein sequence ID" value="MCO6043538.1"/>
    <property type="molecule type" value="Genomic_DNA"/>
</dbReference>
<evidence type="ECO:0000313" key="3">
    <source>
        <dbReference type="EMBL" id="MCO6043538.1"/>
    </source>
</evidence>
<dbReference type="PANTHER" id="PTHR43000">
    <property type="entry name" value="DTDP-D-GLUCOSE 4,6-DEHYDRATASE-RELATED"/>
    <property type="match status" value="1"/>
</dbReference>
<protein>
    <submittedName>
        <fullName evidence="3">NAD-dependent epimerase/dehydratase family protein</fullName>
    </submittedName>
</protein>
<name>A0A9X2F8D4_9BACT</name>